<name>A0ABR1YE22_9PEZI</name>
<dbReference type="Gene3D" id="1.10.10.580">
    <property type="entry name" value="Structural maintenance of chromosome 1. Chain E"/>
    <property type="match status" value="1"/>
</dbReference>
<dbReference type="InterPro" id="IPR006909">
    <property type="entry name" value="Rad21/Rec8_C_eu"/>
</dbReference>
<comment type="caution">
    <text evidence="7">The sequence shown here is derived from an EMBL/GenBank/DDBJ whole genome shotgun (WGS) entry which is preliminary data.</text>
</comment>
<dbReference type="Pfam" id="PF04825">
    <property type="entry name" value="Rad21_Rec8_N"/>
    <property type="match status" value="1"/>
</dbReference>
<feature type="region of interest" description="Disordered" evidence="4">
    <location>
        <begin position="420"/>
        <end position="441"/>
    </location>
</feature>
<dbReference type="InterPro" id="IPR036390">
    <property type="entry name" value="WH_DNA-bd_sf"/>
</dbReference>
<feature type="compositionally biased region" description="Basic and acidic residues" evidence="4">
    <location>
        <begin position="185"/>
        <end position="194"/>
    </location>
</feature>
<protein>
    <submittedName>
        <fullName evidence="7">Rec8 like protein-domain-containing protein</fullName>
    </submittedName>
</protein>
<accession>A0ABR1YE22</accession>
<gene>
    <name evidence="7" type="ORF">HDK90DRAFT_52433</name>
</gene>
<dbReference type="InterPro" id="IPR039781">
    <property type="entry name" value="Rad21/Rec8-like"/>
</dbReference>
<dbReference type="PANTHER" id="PTHR12585">
    <property type="entry name" value="SCC1 / RAD21 FAMILY MEMBER"/>
    <property type="match status" value="1"/>
</dbReference>
<dbReference type="EMBL" id="JBBWRZ010000010">
    <property type="protein sequence ID" value="KAK8227213.1"/>
    <property type="molecule type" value="Genomic_DNA"/>
</dbReference>
<dbReference type="PANTHER" id="PTHR12585:SF69">
    <property type="entry name" value="FI11703P"/>
    <property type="match status" value="1"/>
</dbReference>
<evidence type="ECO:0000259" key="5">
    <source>
        <dbReference type="Pfam" id="PF04824"/>
    </source>
</evidence>
<evidence type="ECO:0000256" key="4">
    <source>
        <dbReference type="SAM" id="MobiDB-lite"/>
    </source>
</evidence>
<sequence length="646" mass="70724">MFYSDKLLSKTGPLARVWLAANLERKLSKSNILQSNIESHVNTIVESGQAPMALRLSGQLLLGVVRIYSRKARYLLDDCNEALMKIKLAFRPGNVDLPANQVQAVNPASLTLPDVLTEMDLLAPMPDPSLLLSQEPEIELGRRDPTLLDPPSQYLLDTQDRQAQETLQLGDDDLYLDISEGPDITMDKSIEVGRDAPPPRALEDEMASTPKPLEDDGIELDFGDEPDVTATDLGRRLSLGNDDIAMGGMDDELPRSEDGQQEGPRPEQETSRAQTPAEEQPAPDAQEENRERDSASPLSSARSSVARELEETFHFDQEATVVEPEEEVVTHAQRAKRRKVISADAETELSNSQFKALQNDRSQILKPASFLPRDPALLALMNMQKSGGFVSSILGDGRSQGWAPELRGILSLEVVRRSRDLKRKRDQPAVHAEEANEENVPQLEIPDESAIDFSLGPVDVGGDTTLDIQQEEHTEDPNRAASVEPVREDEEEEPMSPLPGDNFDETTMPLLHPADSGPVSVGTQHAVHLLREKFGAEAENSPNKRQQRSVLFQDMLPERTTTRADATKMFFECLVLATKDAIKVEQKADELGAPIRVRAKRGLWGDWAEMSAGGEIASQAQNAEEGQAGAAGPSTGAQGIAAAMGL</sequence>
<feature type="domain" description="Rad21/Rec8-like protein C-terminal eukaryotic" evidence="5">
    <location>
        <begin position="549"/>
        <end position="588"/>
    </location>
</feature>
<dbReference type="SUPFAM" id="SSF46785">
    <property type="entry name" value="Winged helix' DNA-binding domain"/>
    <property type="match status" value="1"/>
</dbReference>
<organism evidence="7 8">
    <name type="scientific">Phyllosticta capitalensis</name>
    <dbReference type="NCBI Taxonomy" id="121624"/>
    <lineage>
        <taxon>Eukaryota</taxon>
        <taxon>Fungi</taxon>
        <taxon>Dikarya</taxon>
        <taxon>Ascomycota</taxon>
        <taxon>Pezizomycotina</taxon>
        <taxon>Dothideomycetes</taxon>
        <taxon>Dothideomycetes incertae sedis</taxon>
        <taxon>Botryosphaeriales</taxon>
        <taxon>Phyllostictaceae</taxon>
        <taxon>Phyllosticta</taxon>
    </lineage>
</organism>
<dbReference type="Proteomes" id="UP001492380">
    <property type="component" value="Unassembled WGS sequence"/>
</dbReference>
<dbReference type="Pfam" id="PF04824">
    <property type="entry name" value="Rad21_Rec8"/>
    <property type="match status" value="1"/>
</dbReference>
<evidence type="ECO:0000256" key="2">
    <source>
        <dbReference type="ARBA" id="ARBA00009870"/>
    </source>
</evidence>
<dbReference type="InterPro" id="IPR023093">
    <property type="entry name" value="ScpA-like_C"/>
</dbReference>
<keyword evidence="3" id="KW-0539">Nucleus</keyword>
<feature type="compositionally biased region" description="Basic and acidic residues" evidence="4">
    <location>
        <begin position="305"/>
        <end position="317"/>
    </location>
</feature>
<keyword evidence="8" id="KW-1185">Reference proteome</keyword>
<comment type="similarity">
    <text evidence="2">Belongs to the rad21 family.</text>
</comment>
<evidence type="ECO:0000256" key="1">
    <source>
        <dbReference type="ARBA" id="ARBA00004123"/>
    </source>
</evidence>
<evidence type="ECO:0000256" key="3">
    <source>
        <dbReference type="ARBA" id="ARBA00023242"/>
    </source>
</evidence>
<dbReference type="InterPro" id="IPR006910">
    <property type="entry name" value="Rad21_Rec8_N"/>
</dbReference>
<evidence type="ECO:0000259" key="6">
    <source>
        <dbReference type="Pfam" id="PF04825"/>
    </source>
</evidence>
<feature type="region of interest" description="Disordered" evidence="4">
    <location>
        <begin position="469"/>
        <end position="496"/>
    </location>
</feature>
<feature type="compositionally biased region" description="Low complexity" evidence="4">
    <location>
        <begin position="295"/>
        <end position="304"/>
    </location>
</feature>
<evidence type="ECO:0000313" key="8">
    <source>
        <dbReference type="Proteomes" id="UP001492380"/>
    </source>
</evidence>
<evidence type="ECO:0000313" key="7">
    <source>
        <dbReference type="EMBL" id="KAK8227213.1"/>
    </source>
</evidence>
<feature type="compositionally biased region" description="Acidic residues" evidence="4">
    <location>
        <begin position="215"/>
        <end position="227"/>
    </location>
</feature>
<feature type="region of interest" description="Disordered" evidence="4">
    <location>
        <begin position="172"/>
        <end position="337"/>
    </location>
</feature>
<feature type="compositionally biased region" description="Basic and acidic residues" evidence="4">
    <location>
        <begin position="252"/>
        <end position="270"/>
    </location>
</feature>
<dbReference type="CDD" id="cd21788">
    <property type="entry name" value="Rad21_Rec8_M_SpRad21p-like"/>
    <property type="match status" value="1"/>
</dbReference>
<reference evidence="7 8" key="1">
    <citation type="submission" date="2024-04" db="EMBL/GenBank/DDBJ databases">
        <title>Phyllosticta paracitricarpa is synonymous to the EU quarantine fungus P. citricarpa based on phylogenomic analyses.</title>
        <authorList>
            <consortium name="Lawrence Berkeley National Laboratory"/>
            <person name="Van Ingen-Buijs V.A."/>
            <person name="Van Westerhoven A.C."/>
            <person name="Haridas S."/>
            <person name="Skiadas P."/>
            <person name="Martin F."/>
            <person name="Groenewald J.Z."/>
            <person name="Crous P.W."/>
            <person name="Seidl M.F."/>
        </authorList>
    </citation>
    <scope>NUCLEOTIDE SEQUENCE [LARGE SCALE GENOMIC DNA]</scope>
    <source>
        <strain evidence="7 8">CBS 123374</strain>
    </source>
</reference>
<feature type="domain" description="Rad21/Rec8-like protein N-terminal" evidence="6">
    <location>
        <begin position="1"/>
        <end position="103"/>
    </location>
</feature>
<feature type="compositionally biased region" description="Low complexity" evidence="4">
    <location>
        <begin position="273"/>
        <end position="284"/>
    </location>
</feature>
<comment type="subcellular location">
    <subcellularLocation>
        <location evidence="1">Nucleus</location>
    </subcellularLocation>
</comment>
<proteinExistence type="inferred from homology"/>